<evidence type="ECO:0000256" key="6">
    <source>
        <dbReference type="SAM" id="Phobius"/>
    </source>
</evidence>
<keyword evidence="2" id="KW-1003">Cell membrane</keyword>
<feature type="transmembrane region" description="Helical" evidence="6">
    <location>
        <begin position="294"/>
        <end position="311"/>
    </location>
</feature>
<dbReference type="EMBL" id="SZZP01000001">
    <property type="protein sequence ID" value="TKV83818.1"/>
    <property type="molecule type" value="Genomic_DNA"/>
</dbReference>
<evidence type="ECO:0000313" key="7">
    <source>
        <dbReference type="EMBL" id="TKV83818.1"/>
    </source>
</evidence>
<reference evidence="7 8" key="1">
    <citation type="submission" date="2019-05" db="EMBL/GenBank/DDBJ databases">
        <title>Draft Genome of Bradyrhizobium elkanii strain SEMIA 938, Used in Commercial Inoculants for Lupinus spp. in Brazil.</title>
        <authorList>
            <person name="Hungria M."/>
            <person name="Delamuta J.R.M."/>
            <person name="Ribeiro R.A."/>
            <person name="Nogueira M.A."/>
        </authorList>
    </citation>
    <scope>NUCLEOTIDE SEQUENCE [LARGE SCALE GENOMIC DNA]</scope>
    <source>
        <strain evidence="7 8">Semia 938</strain>
    </source>
</reference>
<comment type="caution">
    <text evidence="7">The sequence shown here is derived from an EMBL/GenBank/DDBJ whole genome shotgun (WGS) entry which is preliminary data.</text>
</comment>
<evidence type="ECO:0000256" key="3">
    <source>
        <dbReference type="ARBA" id="ARBA00022692"/>
    </source>
</evidence>
<keyword evidence="3 6" id="KW-0812">Transmembrane</keyword>
<gene>
    <name evidence="7" type="ORF">FDV58_01040</name>
</gene>
<dbReference type="InterPro" id="IPR000537">
    <property type="entry name" value="UbiA_prenyltransferase"/>
</dbReference>
<evidence type="ECO:0000256" key="4">
    <source>
        <dbReference type="ARBA" id="ARBA00022989"/>
    </source>
</evidence>
<dbReference type="RefSeq" id="WP_137476383.1">
    <property type="nucleotide sequence ID" value="NZ_SZZP01000001.1"/>
</dbReference>
<dbReference type="GO" id="GO:0016765">
    <property type="term" value="F:transferase activity, transferring alkyl or aryl (other than methyl) groups"/>
    <property type="evidence" value="ECO:0007669"/>
    <property type="project" value="InterPro"/>
</dbReference>
<feature type="transmembrane region" description="Helical" evidence="6">
    <location>
        <begin position="55"/>
        <end position="75"/>
    </location>
</feature>
<evidence type="ECO:0000313" key="8">
    <source>
        <dbReference type="Proteomes" id="UP000305095"/>
    </source>
</evidence>
<feature type="transmembrane region" description="Helical" evidence="6">
    <location>
        <begin position="257"/>
        <end position="274"/>
    </location>
</feature>
<dbReference type="Pfam" id="PF01040">
    <property type="entry name" value="UbiA"/>
    <property type="match status" value="1"/>
</dbReference>
<organism evidence="7 8">
    <name type="scientific">Bradyrhizobium elkanii</name>
    <dbReference type="NCBI Taxonomy" id="29448"/>
    <lineage>
        <taxon>Bacteria</taxon>
        <taxon>Pseudomonadati</taxon>
        <taxon>Pseudomonadota</taxon>
        <taxon>Alphaproteobacteria</taxon>
        <taxon>Hyphomicrobiales</taxon>
        <taxon>Nitrobacteraceae</taxon>
        <taxon>Bradyrhizobium</taxon>
    </lineage>
</organism>
<sequence length="328" mass="36295">MALMDSKVEAGKPPAASIRQYLAILRLDHSTKHIFIVPGIVLAWLLRGVRGEHVASAIVLGLVAAICIASANYVINEWFDRDFDRHHPTKSQRSAVQSAMDGKIIGLEWLLLVALGLVCASASSRLMLFATGIFALQGIVYNVPPLRSKDKAYFDVISESVNNPLRLLIGWAMIDPTSLPPGSVIMCYWFGGAFLMAAKRLSEYREIAASHGRELLARYRASFAHYTEVSLTASCLSYSLFSVFFLSVFLVKYRIEYVLAMPLVVMLFTTYFSMSTSPGSSAQKPEKLYGERGLMLLVLALVAVFLVASLVDMPFLARLAEQHYITLN</sequence>
<feature type="transmembrane region" description="Helical" evidence="6">
    <location>
        <begin position="109"/>
        <end position="136"/>
    </location>
</feature>
<protein>
    <recommendedName>
        <fullName evidence="9">Prenyltransferase</fullName>
    </recommendedName>
</protein>
<dbReference type="Proteomes" id="UP000305095">
    <property type="component" value="Unassembled WGS sequence"/>
</dbReference>
<dbReference type="AlphaFoldDB" id="A0A4U6S976"/>
<keyword evidence="5 6" id="KW-0472">Membrane</keyword>
<dbReference type="InterPro" id="IPR044878">
    <property type="entry name" value="UbiA_sf"/>
</dbReference>
<comment type="subcellular location">
    <subcellularLocation>
        <location evidence="1">Membrane</location>
        <topology evidence="1">Multi-pass membrane protein</topology>
    </subcellularLocation>
</comment>
<proteinExistence type="predicted"/>
<evidence type="ECO:0008006" key="9">
    <source>
        <dbReference type="Google" id="ProtNLM"/>
    </source>
</evidence>
<evidence type="ECO:0000256" key="1">
    <source>
        <dbReference type="ARBA" id="ARBA00004141"/>
    </source>
</evidence>
<evidence type="ECO:0000256" key="5">
    <source>
        <dbReference type="ARBA" id="ARBA00023136"/>
    </source>
</evidence>
<dbReference type="Gene3D" id="1.10.357.140">
    <property type="entry name" value="UbiA prenyltransferase"/>
    <property type="match status" value="1"/>
</dbReference>
<dbReference type="GO" id="GO:0016020">
    <property type="term" value="C:membrane"/>
    <property type="evidence" value="ECO:0007669"/>
    <property type="project" value="UniProtKB-SubCell"/>
</dbReference>
<evidence type="ECO:0000256" key="2">
    <source>
        <dbReference type="ARBA" id="ARBA00022475"/>
    </source>
</evidence>
<name>A0A4U6S976_BRAEL</name>
<accession>A0A4U6S976</accession>
<keyword evidence="4 6" id="KW-1133">Transmembrane helix</keyword>
<feature type="transmembrane region" description="Helical" evidence="6">
    <location>
        <begin position="229"/>
        <end position="251"/>
    </location>
</feature>